<dbReference type="InterPro" id="IPR002312">
    <property type="entry name" value="Asp/Asn-tRNA-synth_IIb"/>
</dbReference>
<dbReference type="PRINTS" id="PR01042">
    <property type="entry name" value="TRNASYNTHASP"/>
</dbReference>
<sequence>MLLKRTHTCGELTKEHVGQAVALNGWVDAWRDFGGLVFIDIRDRYGVTQVVFEPEAGAELQAQARELRNEYVVGIRGTVAARLPGKENPKLKTGAVEVRAVELVVYNASPTPPFEINGPEPNEELRLKYRFLDLRRPELQRVFILRHEIGQLMRKVMTDMNFLEVETPVLGRSTPEGARDFLVPSRVHPSHYYALPQSPQLYKQLLMVSGFDRYFQIARCFRDEDLRATRQPEFTQLDVEMSFVEDYDVMTMMETLVAAMAKQFGGEELKLPLYRIEYHDAMERFGNDRPDLRYALELKDVADIAEETEFRVFQQAKEAGYRIRGICAPGGGQAYSRKDLDGLTEFAGSFGAKGLVWLKVEAETFAGPTAKFFKPEVQAKLRERFDAKAGDLILIVADTQAVTSQSLTNLRSRLAAELKLYDPKTFHYSWVIHFPLLAWDAEEGRYAAEHHPFTMPMVEDLHLLDTDPAKVRAQAYDLVINGEEAGGGTIRVHDPVIQSKIFALLGLSPEEAEEKFGFLLSALRNGAPPHGGIALGYDRLVMLYAGLTNIRDCIAFPKTAKGTDLMTGAPGTVAPRQLKELHIRPALD</sequence>
<dbReference type="InterPro" id="IPR004115">
    <property type="entry name" value="GAD-like_sf"/>
</dbReference>
<feature type="binding site" evidence="7">
    <location>
        <position position="484"/>
    </location>
    <ligand>
        <name>ATP</name>
        <dbReference type="ChEBI" id="CHEBI:30616"/>
    </ligand>
</feature>
<keyword evidence="6 7" id="KW-0030">Aminoacyl-tRNA synthetase</keyword>
<dbReference type="InterPro" id="IPR004364">
    <property type="entry name" value="Aa-tRNA-synt_II"/>
</dbReference>
<accession>A0A1U7CYI1</accession>
<dbReference type="Proteomes" id="UP000186309">
    <property type="component" value="Chromosome"/>
</dbReference>
<dbReference type="KEGG" id="pbor:BSF38_05536"/>
<dbReference type="InterPro" id="IPR047089">
    <property type="entry name" value="Asp-tRNA-ligase_1_N"/>
</dbReference>
<proteinExistence type="inferred from homology"/>
<dbReference type="InterPro" id="IPR029351">
    <property type="entry name" value="GAD_dom"/>
</dbReference>
<dbReference type="InterPro" id="IPR045864">
    <property type="entry name" value="aa-tRNA-synth_II/BPL/LPL"/>
</dbReference>
<dbReference type="NCBIfam" id="NF001750">
    <property type="entry name" value="PRK00476.1"/>
    <property type="match status" value="1"/>
</dbReference>
<comment type="function">
    <text evidence="7">Aspartyl-tRNA synthetase with relaxed tRNA specificity since it is able to aspartylate not only its cognate tRNA(Asp) but also tRNA(Asn). Reaction proceeds in two steps: L-aspartate is first activated by ATP to form Asp-AMP and then transferred to the acceptor end of tRNA(Asp/Asn).</text>
</comment>
<dbReference type="PANTHER" id="PTHR22594:SF5">
    <property type="entry name" value="ASPARTATE--TRNA LIGASE, MITOCHONDRIAL"/>
    <property type="match status" value="1"/>
</dbReference>
<name>A0A1U7CYI1_9BACT</name>
<evidence type="ECO:0000256" key="5">
    <source>
        <dbReference type="ARBA" id="ARBA00022917"/>
    </source>
</evidence>
<dbReference type="NCBIfam" id="TIGR00459">
    <property type="entry name" value="aspS_bact"/>
    <property type="match status" value="1"/>
</dbReference>
<feature type="binding site" evidence="7">
    <location>
        <begin position="222"/>
        <end position="224"/>
    </location>
    <ligand>
        <name>ATP</name>
        <dbReference type="ChEBI" id="CHEBI:30616"/>
    </ligand>
</feature>
<evidence type="ECO:0000313" key="10">
    <source>
        <dbReference type="Proteomes" id="UP000186309"/>
    </source>
</evidence>
<keyword evidence="5 7" id="KW-0648">Protein biosynthesis</keyword>
<dbReference type="PANTHER" id="PTHR22594">
    <property type="entry name" value="ASPARTYL/LYSYL-TRNA SYNTHETASE"/>
    <property type="match status" value="1"/>
</dbReference>
<comment type="caution">
    <text evidence="7">Lacks conserved residue(s) required for the propagation of feature annotation.</text>
</comment>
<dbReference type="Pfam" id="PF01336">
    <property type="entry name" value="tRNA_anti-codon"/>
    <property type="match status" value="1"/>
</dbReference>
<evidence type="ECO:0000256" key="2">
    <source>
        <dbReference type="ARBA" id="ARBA00022598"/>
    </source>
</evidence>
<feature type="binding site" evidence="7">
    <location>
        <begin position="536"/>
        <end position="539"/>
    </location>
    <ligand>
        <name>ATP</name>
        <dbReference type="ChEBI" id="CHEBI:30616"/>
    </ligand>
</feature>
<evidence type="ECO:0000256" key="1">
    <source>
        <dbReference type="ARBA" id="ARBA00006303"/>
    </source>
</evidence>
<dbReference type="Gene3D" id="3.30.1360.30">
    <property type="entry name" value="GAD-like domain"/>
    <property type="match status" value="1"/>
</dbReference>
<feature type="binding site" evidence="7">
    <location>
        <position position="231"/>
    </location>
    <ligand>
        <name>ATP</name>
        <dbReference type="ChEBI" id="CHEBI:30616"/>
    </ligand>
</feature>
<comment type="subcellular location">
    <subcellularLocation>
        <location evidence="7">Cytoplasm</location>
    </subcellularLocation>
</comment>
<feature type="binding site" evidence="7">
    <location>
        <position position="176"/>
    </location>
    <ligand>
        <name>L-aspartate</name>
        <dbReference type="ChEBI" id="CHEBI:29991"/>
    </ligand>
</feature>
<dbReference type="InterPro" id="IPR006195">
    <property type="entry name" value="aa-tRNA-synth_II"/>
</dbReference>
<evidence type="ECO:0000256" key="4">
    <source>
        <dbReference type="ARBA" id="ARBA00022840"/>
    </source>
</evidence>
<evidence type="ECO:0000256" key="7">
    <source>
        <dbReference type="HAMAP-Rule" id="MF_00044"/>
    </source>
</evidence>
<dbReference type="Gene3D" id="3.30.930.10">
    <property type="entry name" value="Bira Bifunctional Protein, Domain 2"/>
    <property type="match status" value="1"/>
</dbReference>
<feature type="region of interest" description="Aspartate" evidence="7">
    <location>
        <begin position="200"/>
        <end position="203"/>
    </location>
</feature>
<dbReference type="PROSITE" id="PS50862">
    <property type="entry name" value="AA_TRNA_LIGASE_II"/>
    <property type="match status" value="1"/>
</dbReference>
<dbReference type="STRING" id="1387353.BSF38_05536"/>
<dbReference type="InterPro" id="IPR047090">
    <property type="entry name" value="AspRS_core"/>
</dbReference>
<gene>
    <name evidence="7 9" type="primary">aspS</name>
    <name evidence="9" type="ORF">BSF38_05536</name>
</gene>
<organism evidence="9 10">
    <name type="scientific">Paludisphaera borealis</name>
    <dbReference type="NCBI Taxonomy" id="1387353"/>
    <lineage>
        <taxon>Bacteria</taxon>
        <taxon>Pseudomonadati</taxon>
        <taxon>Planctomycetota</taxon>
        <taxon>Planctomycetia</taxon>
        <taxon>Isosphaerales</taxon>
        <taxon>Isosphaeraceae</taxon>
        <taxon>Paludisphaera</taxon>
    </lineage>
</organism>
<feature type="binding site" evidence="7">
    <location>
        <position position="222"/>
    </location>
    <ligand>
        <name>L-aspartate</name>
        <dbReference type="ChEBI" id="CHEBI:29991"/>
    </ligand>
</feature>
<keyword evidence="7" id="KW-0963">Cytoplasm</keyword>
<dbReference type="InterPro" id="IPR004524">
    <property type="entry name" value="Asp-tRNA-ligase_1"/>
</dbReference>
<feature type="domain" description="Aminoacyl-transfer RNA synthetases class-II family profile" evidence="8">
    <location>
        <begin position="143"/>
        <end position="570"/>
    </location>
</feature>
<dbReference type="HAMAP" id="MF_00044">
    <property type="entry name" value="Asp_tRNA_synth_type1"/>
    <property type="match status" value="1"/>
</dbReference>
<protein>
    <recommendedName>
        <fullName evidence="7">Aspartate--tRNA(Asp/Asn) ligase</fullName>
        <ecNumber evidence="7">6.1.1.23</ecNumber>
    </recommendedName>
    <alternativeName>
        <fullName evidence="7">Aspartyl-tRNA synthetase</fullName>
        <shortName evidence="7">AspRS</shortName>
    </alternativeName>
    <alternativeName>
        <fullName evidence="7">Non-discriminating aspartyl-tRNA synthetase</fullName>
        <shortName evidence="7">ND-AspRS</shortName>
    </alternativeName>
</protein>
<feature type="site" description="Important for tRNA non-discrimination" evidence="7">
    <location>
        <position position="85"/>
    </location>
</feature>
<dbReference type="EMBL" id="CP019082">
    <property type="protein sequence ID" value="APW63948.1"/>
    <property type="molecule type" value="Genomic_DNA"/>
</dbReference>
<evidence type="ECO:0000256" key="6">
    <source>
        <dbReference type="ARBA" id="ARBA00023146"/>
    </source>
</evidence>
<comment type="catalytic activity">
    <reaction evidence="7">
        <text>tRNA(Asx) + L-aspartate + ATP = L-aspartyl-tRNA(Asx) + AMP + diphosphate</text>
        <dbReference type="Rhea" id="RHEA:18349"/>
        <dbReference type="Rhea" id="RHEA-COMP:9710"/>
        <dbReference type="Rhea" id="RHEA-COMP:9711"/>
        <dbReference type="ChEBI" id="CHEBI:29991"/>
        <dbReference type="ChEBI" id="CHEBI:30616"/>
        <dbReference type="ChEBI" id="CHEBI:33019"/>
        <dbReference type="ChEBI" id="CHEBI:78442"/>
        <dbReference type="ChEBI" id="CHEBI:78516"/>
        <dbReference type="ChEBI" id="CHEBI:456215"/>
        <dbReference type="EC" id="6.1.1.23"/>
    </reaction>
</comment>
<dbReference type="GO" id="GO:0006422">
    <property type="term" value="P:aspartyl-tRNA aminoacylation"/>
    <property type="evidence" value="ECO:0007669"/>
    <property type="project" value="UniProtKB-UniRule"/>
</dbReference>
<dbReference type="InterPro" id="IPR012340">
    <property type="entry name" value="NA-bd_OB-fold"/>
</dbReference>
<dbReference type="GO" id="GO:0003676">
    <property type="term" value="F:nucleic acid binding"/>
    <property type="evidence" value="ECO:0007669"/>
    <property type="project" value="InterPro"/>
</dbReference>
<dbReference type="GO" id="GO:0005524">
    <property type="term" value="F:ATP binding"/>
    <property type="evidence" value="ECO:0007669"/>
    <property type="project" value="UniProtKB-UniRule"/>
</dbReference>
<evidence type="ECO:0000256" key="3">
    <source>
        <dbReference type="ARBA" id="ARBA00022741"/>
    </source>
</evidence>
<dbReference type="Pfam" id="PF02938">
    <property type="entry name" value="GAD"/>
    <property type="match status" value="1"/>
</dbReference>
<dbReference type="SUPFAM" id="SSF55261">
    <property type="entry name" value="GAD domain-like"/>
    <property type="match status" value="1"/>
</dbReference>
<dbReference type="EC" id="6.1.1.23" evidence="7"/>
<dbReference type="SUPFAM" id="SSF55681">
    <property type="entry name" value="Class II aaRS and biotin synthetases"/>
    <property type="match status" value="1"/>
</dbReference>
<dbReference type="GO" id="GO:0004815">
    <property type="term" value="F:aspartate-tRNA ligase activity"/>
    <property type="evidence" value="ECO:0007669"/>
    <property type="project" value="UniProtKB-UniRule"/>
</dbReference>
<feature type="binding site" evidence="7">
    <location>
        <position position="491"/>
    </location>
    <ligand>
        <name>L-aspartate</name>
        <dbReference type="ChEBI" id="CHEBI:29991"/>
    </ligand>
</feature>
<evidence type="ECO:0000313" key="9">
    <source>
        <dbReference type="EMBL" id="APW63948.1"/>
    </source>
</evidence>
<keyword evidence="10" id="KW-1185">Reference proteome</keyword>
<dbReference type="CDD" id="cd04317">
    <property type="entry name" value="EcAspRS_like_N"/>
    <property type="match status" value="1"/>
</dbReference>
<reference evidence="10" key="1">
    <citation type="submission" date="2016-12" db="EMBL/GenBank/DDBJ databases">
        <title>Comparative genomics of four Isosphaeraceae planctomycetes: a common pool of plasmids and glycoside hydrolase genes.</title>
        <authorList>
            <person name="Ivanova A."/>
        </authorList>
    </citation>
    <scope>NUCLEOTIDE SEQUENCE [LARGE SCALE GENOMIC DNA]</scope>
    <source>
        <strain evidence="10">PX4</strain>
    </source>
</reference>
<dbReference type="GO" id="GO:0050560">
    <property type="term" value="F:aspartate-tRNA(Asn) ligase activity"/>
    <property type="evidence" value="ECO:0007669"/>
    <property type="project" value="UniProtKB-EC"/>
</dbReference>
<dbReference type="CDD" id="cd00777">
    <property type="entry name" value="AspRS_core"/>
    <property type="match status" value="1"/>
</dbReference>
<dbReference type="InterPro" id="IPR004365">
    <property type="entry name" value="NA-bd_OB_tRNA"/>
</dbReference>
<comment type="similarity">
    <text evidence="1 7">Belongs to the class-II aminoacyl-tRNA synthetase family. Type 1 subfamily.</text>
</comment>
<keyword evidence="2 7" id="KW-0436">Ligase</keyword>
<evidence type="ECO:0000259" key="8">
    <source>
        <dbReference type="PROSITE" id="PS50862"/>
    </source>
</evidence>
<dbReference type="SUPFAM" id="SSF50249">
    <property type="entry name" value="Nucleic acid-binding proteins"/>
    <property type="match status" value="1"/>
</dbReference>
<dbReference type="GO" id="GO:0005737">
    <property type="term" value="C:cytoplasm"/>
    <property type="evidence" value="ECO:0007669"/>
    <property type="project" value="UniProtKB-SubCell"/>
</dbReference>
<dbReference type="AlphaFoldDB" id="A0A1U7CYI1"/>
<comment type="subunit">
    <text evidence="7">Homodimer.</text>
</comment>
<feature type="binding site" evidence="7">
    <location>
        <position position="450"/>
    </location>
    <ligand>
        <name>L-aspartate</name>
        <dbReference type="ChEBI" id="CHEBI:29991"/>
    </ligand>
</feature>
<dbReference type="Gene3D" id="2.40.50.140">
    <property type="entry name" value="Nucleic acid-binding proteins"/>
    <property type="match status" value="1"/>
</dbReference>
<dbReference type="RefSeq" id="WP_237170646.1">
    <property type="nucleotide sequence ID" value="NZ_CP019082.1"/>
</dbReference>
<keyword evidence="4 7" id="KW-0067">ATP-binding</keyword>
<dbReference type="Pfam" id="PF00152">
    <property type="entry name" value="tRNA-synt_2"/>
    <property type="match status" value="1"/>
</dbReference>
<keyword evidence="3 7" id="KW-0547">Nucleotide-binding</keyword>